<dbReference type="GO" id="GO:0072527">
    <property type="term" value="P:pyrimidine-containing compound metabolic process"/>
    <property type="evidence" value="ECO:0007669"/>
    <property type="project" value="UniProtKB-ARBA"/>
</dbReference>
<dbReference type="NCBIfam" id="NF004064">
    <property type="entry name" value="PRK05578.1"/>
    <property type="match status" value="1"/>
</dbReference>
<dbReference type="AlphaFoldDB" id="A0A1M6H452"/>
<evidence type="ECO:0000256" key="10">
    <source>
        <dbReference type="ARBA" id="ARBA00049252"/>
    </source>
</evidence>
<evidence type="ECO:0000256" key="14">
    <source>
        <dbReference type="PIRSR" id="PIRSR606262-3"/>
    </source>
</evidence>
<keyword evidence="8 14" id="KW-0862">Zinc</keyword>
<gene>
    <name evidence="17" type="ORF">SAMN04488096_109115</name>
</gene>
<sequence length="160" mass="17708">MIDKQIVTSYQVYDNLEEMEAEDVQLMHKAQEIREKAYAPYSQFMVGAAILLENGEVVTGSNQENAAYPSGLCAERNAIYQAGAQFPDQKILAIAITVKSQRKKVIIPAAPCGACRQAIAEYEFKQETPIKIMFMAEIGKVVKVNSLVDILPLAFNGSYL</sequence>
<feature type="binding site" evidence="14">
    <location>
        <position position="112"/>
    </location>
    <ligand>
        <name>Zn(2+)</name>
        <dbReference type="ChEBI" id="CHEBI:29105"/>
        <note>catalytic</note>
    </ligand>
</feature>
<feature type="binding site" evidence="14">
    <location>
        <position position="115"/>
    </location>
    <ligand>
        <name>Zn(2+)</name>
        <dbReference type="ChEBI" id="CHEBI:29105"/>
        <note>catalytic</note>
    </ligand>
</feature>
<dbReference type="Proteomes" id="UP000184225">
    <property type="component" value="Unassembled WGS sequence"/>
</dbReference>
<organism evidence="17 18">
    <name type="scientific">Mesonia phycicola</name>
    <dbReference type="NCBI Taxonomy" id="579105"/>
    <lineage>
        <taxon>Bacteria</taxon>
        <taxon>Pseudomonadati</taxon>
        <taxon>Bacteroidota</taxon>
        <taxon>Flavobacteriia</taxon>
        <taxon>Flavobacteriales</taxon>
        <taxon>Flavobacteriaceae</taxon>
        <taxon>Mesonia</taxon>
    </lineage>
</organism>
<evidence type="ECO:0000256" key="8">
    <source>
        <dbReference type="ARBA" id="ARBA00022833"/>
    </source>
</evidence>
<evidence type="ECO:0000313" key="18">
    <source>
        <dbReference type="Proteomes" id="UP000184225"/>
    </source>
</evidence>
<dbReference type="InterPro" id="IPR016192">
    <property type="entry name" value="APOBEC/CMP_deaminase_Zn-bd"/>
</dbReference>
<feature type="active site" description="Proton donor" evidence="12">
    <location>
        <position position="75"/>
    </location>
</feature>
<evidence type="ECO:0000256" key="12">
    <source>
        <dbReference type="PIRSR" id="PIRSR606262-1"/>
    </source>
</evidence>
<comment type="catalytic activity">
    <reaction evidence="10 15">
        <text>2'-deoxycytidine + H2O + H(+) = 2'-deoxyuridine + NH4(+)</text>
        <dbReference type="Rhea" id="RHEA:13433"/>
        <dbReference type="ChEBI" id="CHEBI:15377"/>
        <dbReference type="ChEBI" id="CHEBI:15378"/>
        <dbReference type="ChEBI" id="CHEBI:15698"/>
        <dbReference type="ChEBI" id="CHEBI:16450"/>
        <dbReference type="ChEBI" id="CHEBI:28938"/>
        <dbReference type="EC" id="3.5.4.5"/>
    </reaction>
</comment>
<evidence type="ECO:0000256" key="2">
    <source>
        <dbReference type="ARBA" id="ARBA00003949"/>
    </source>
</evidence>
<dbReference type="Pfam" id="PF00383">
    <property type="entry name" value="dCMP_cyt_deam_1"/>
    <property type="match status" value="1"/>
</dbReference>
<evidence type="ECO:0000256" key="6">
    <source>
        <dbReference type="ARBA" id="ARBA00022723"/>
    </source>
</evidence>
<keyword evidence="6 14" id="KW-0479">Metal-binding</keyword>
<evidence type="ECO:0000256" key="7">
    <source>
        <dbReference type="ARBA" id="ARBA00022801"/>
    </source>
</evidence>
<dbReference type="EMBL" id="FQYY01000009">
    <property type="protein sequence ID" value="SHJ16974.1"/>
    <property type="molecule type" value="Genomic_DNA"/>
</dbReference>
<proteinExistence type="inferred from homology"/>
<evidence type="ECO:0000259" key="16">
    <source>
        <dbReference type="PROSITE" id="PS51747"/>
    </source>
</evidence>
<evidence type="ECO:0000256" key="4">
    <source>
        <dbReference type="ARBA" id="ARBA00012783"/>
    </source>
</evidence>
<dbReference type="PROSITE" id="PS00903">
    <property type="entry name" value="CYT_DCMP_DEAMINASES_1"/>
    <property type="match status" value="1"/>
</dbReference>
<feature type="binding site" evidence="13">
    <location>
        <begin position="62"/>
        <end position="68"/>
    </location>
    <ligand>
        <name>substrate</name>
    </ligand>
</feature>
<dbReference type="SUPFAM" id="SSF53927">
    <property type="entry name" value="Cytidine deaminase-like"/>
    <property type="match status" value="1"/>
</dbReference>
<dbReference type="OrthoDB" id="9795347at2"/>
<dbReference type="PANTHER" id="PTHR11644">
    <property type="entry name" value="CYTIDINE DEAMINASE"/>
    <property type="match status" value="1"/>
</dbReference>
<feature type="binding site" evidence="14">
    <location>
        <position position="73"/>
    </location>
    <ligand>
        <name>Zn(2+)</name>
        <dbReference type="ChEBI" id="CHEBI:29105"/>
        <note>catalytic</note>
    </ligand>
</feature>
<dbReference type="GO" id="GO:0042802">
    <property type="term" value="F:identical protein binding"/>
    <property type="evidence" value="ECO:0007669"/>
    <property type="project" value="UniProtKB-ARBA"/>
</dbReference>
<evidence type="ECO:0000256" key="11">
    <source>
        <dbReference type="ARBA" id="ARBA00049558"/>
    </source>
</evidence>
<dbReference type="RefSeq" id="WP_073153143.1">
    <property type="nucleotide sequence ID" value="NZ_FQYY01000009.1"/>
</dbReference>
<dbReference type="InterPro" id="IPR002125">
    <property type="entry name" value="CMP_dCMP_dom"/>
</dbReference>
<dbReference type="InterPro" id="IPR050202">
    <property type="entry name" value="Cyt/Deoxycyt_deaminase"/>
</dbReference>
<dbReference type="PROSITE" id="PS51747">
    <property type="entry name" value="CYT_DCMP_DEAMINASES_2"/>
    <property type="match status" value="1"/>
</dbReference>
<dbReference type="Gene3D" id="3.40.140.10">
    <property type="entry name" value="Cytidine Deaminase, domain 2"/>
    <property type="match status" value="1"/>
</dbReference>
<comment type="function">
    <text evidence="2 15">This enzyme scavenges exogenous and endogenous cytidine and 2'-deoxycytidine for UMP synthesis.</text>
</comment>
<keyword evidence="18" id="KW-1185">Reference proteome</keyword>
<evidence type="ECO:0000256" key="13">
    <source>
        <dbReference type="PIRSR" id="PIRSR606262-2"/>
    </source>
</evidence>
<comment type="cofactor">
    <cofactor evidence="1 14 15">
        <name>Zn(2+)</name>
        <dbReference type="ChEBI" id="CHEBI:29105"/>
    </cofactor>
</comment>
<evidence type="ECO:0000256" key="3">
    <source>
        <dbReference type="ARBA" id="ARBA00006576"/>
    </source>
</evidence>
<dbReference type="CDD" id="cd01283">
    <property type="entry name" value="cytidine_deaminase"/>
    <property type="match status" value="1"/>
</dbReference>
<reference evidence="17 18" key="1">
    <citation type="submission" date="2016-11" db="EMBL/GenBank/DDBJ databases">
        <authorList>
            <person name="Jaros S."/>
            <person name="Januszkiewicz K."/>
            <person name="Wedrychowicz H."/>
        </authorList>
    </citation>
    <scope>NUCLEOTIDE SEQUENCE [LARGE SCALE GENOMIC DNA]</scope>
    <source>
        <strain evidence="17 18">DSM 21425</strain>
    </source>
</reference>
<dbReference type="NCBIfam" id="TIGR01354">
    <property type="entry name" value="cyt_deam_tetra"/>
    <property type="match status" value="1"/>
</dbReference>
<evidence type="ECO:0000256" key="1">
    <source>
        <dbReference type="ARBA" id="ARBA00001947"/>
    </source>
</evidence>
<dbReference type="PANTHER" id="PTHR11644:SF2">
    <property type="entry name" value="CYTIDINE DEAMINASE"/>
    <property type="match status" value="1"/>
</dbReference>
<dbReference type="InterPro" id="IPR016193">
    <property type="entry name" value="Cytidine_deaminase-like"/>
</dbReference>
<evidence type="ECO:0000256" key="15">
    <source>
        <dbReference type="RuleBase" id="RU364006"/>
    </source>
</evidence>
<dbReference type="EC" id="3.5.4.5" evidence="4 15"/>
<evidence type="ECO:0000313" key="17">
    <source>
        <dbReference type="EMBL" id="SHJ16974.1"/>
    </source>
</evidence>
<feature type="domain" description="CMP/dCMP-type deaminase" evidence="16">
    <location>
        <begin position="21"/>
        <end position="158"/>
    </location>
</feature>
<dbReference type="GO" id="GO:0005829">
    <property type="term" value="C:cytosol"/>
    <property type="evidence" value="ECO:0007669"/>
    <property type="project" value="TreeGrafter"/>
</dbReference>
<protein>
    <recommendedName>
        <fullName evidence="5 15">Cytidine deaminase</fullName>
        <ecNumber evidence="4 15">3.5.4.5</ecNumber>
    </recommendedName>
    <alternativeName>
        <fullName evidence="9 15">Cytidine aminohydrolase</fullName>
    </alternativeName>
</protein>
<comment type="similarity">
    <text evidence="3 15">Belongs to the cytidine and deoxycytidylate deaminase family.</text>
</comment>
<dbReference type="GO" id="GO:0004126">
    <property type="term" value="F:cytidine deaminase activity"/>
    <property type="evidence" value="ECO:0007669"/>
    <property type="project" value="UniProtKB-UniRule"/>
</dbReference>
<evidence type="ECO:0000256" key="5">
    <source>
        <dbReference type="ARBA" id="ARBA00018266"/>
    </source>
</evidence>
<accession>A0A1M6H452</accession>
<name>A0A1M6H452_9FLAO</name>
<dbReference type="GO" id="GO:0055086">
    <property type="term" value="P:nucleobase-containing small molecule metabolic process"/>
    <property type="evidence" value="ECO:0007669"/>
    <property type="project" value="UniProtKB-ARBA"/>
</dbReference>
<evidence type="ECO:0000256" key="9">
    <source>
        <dbReference type="ARBA" id="ARBA00032005"/>
    </source>
</evidence>
<dbReference type="STRING" id="579105.SAMN04488096_109115"/>
<dbReference type="GO" id="GO:0008270">
    <property type="term" value="F:zinc ion binding"/>
    <property type="evidence" value="ECO:0007669"/>
    <property type="project" value="UniProtKB-UniRule"/>
</dbReference>
<dbReference type="InterPro" id="IPR006262">
    <property type="entry name" value="Cyt_deam_tetra"/>
</dbReference>
<comment type="catalytic activity">
    <reaction evidence="11 15">
        <text>cytidine + H2O + H(+) = uridine + NH4(+)</text>
        <dbReference type="Rhea" id="RHEA:16069"/>
        <dbReference type="ChEBI" id="CHEBI:15377"/>
        <dbReference type="ChEBI" id="CHEBI:15378"/>
        <dbReference type="ChEBI" id="CHEBI:16704"/>
        <dbReference type="ChEBI" id="CHEBI:17562"/>
        <dbReference type="ChEBI" id="CHEBI:28938"/>
        <dbReference type="EC" id="3.5.4.5"/>
    </reaction>
</comment>
<keyword evidence="7 15" id="KW-0378">Hydrolase</keyword>